<sequence length="207" mass="22959">MSYKILSFFACLAVAPAASIPEQVDLREAFETEDAIYIPISIEEAKKLRLPKSASILELPESSLAYIPDAEKGEIKEPASYHDRVRRDVGQVLEIEDAYYVPVSDEEAELLRLPSIDDLALSEDGEAHVEIVADHTVQRAKRQLNIQGGGSPHSGFDLSFKGQTKLWESNNKRNTLHGTGQYSQHFGGPYGNSRPNFGGGLIFTHRF</sequence>
<evidence type="ECO:0000256" key="7">
    <source>
        <dbReference type="ARBA" id="ARBA00023022"/>
    </source>
</evidence>
<comment type="subcellular location">
    <subcellularLocation>
        <location evidence="1">Secreted</location>
    </subcellularLocation>
</comment>
<keyword evidence="8" id="KW-0732">Signal</keyword>
<protein>
    <recommendedName>
        <fullName evidence="9">Attacin C-terminal domain-containing protein</fullName>
    </recommendedName>
</protein>
<feature type="domain" description="Attacin C-terminal" evidence="9">
    <location>
        <begin position="153"/>
        <end position="207"/>
    </location>
</feature>
<gene>
    <name evidence="10" type="ORF">HERILL_LOCUS3821</name>
</gene>
<keyword evidence="7" id="KW-0044">Antibiotic</keyword>
<evidence type="ECO:0000313" key="11">
    <source>
        <dbReference type="Proteomes" id="UP000594454"/>
    </source>
</evidence>
<evidence type="ECO:0000256" key="6">
    <source>
        <dbReference type="ARBA" id="ARBA00022859"/>
    </source>
</evidence>
<comment type="similarity">
    <text evidence="2">Belongs to the attacin/sarcotoxin-2 family.</text>
</comment>
<dbReference type="InParanoid" id="A0A7R8UIJ9"/>
<evidence type="ECO:0000256" key="4">
    <source>
        <dbReference type="ARBA" id="ARBA00022529"/>
    </source>
</evidence>
<dbReference type="Pfam" id="PF03769">
    <property type="entry name" value="Attacin_C"/>
    <property type="match status" value="1"/>
</dbReference>
<dbReference type="OrthoDB" id="8117451at2759"/>
<keyword evidence="5" id="KW-0399">Innate immunity</keyword>
<evidence type="ECO:0000256" key="8">
    <source>
        <dbReference type="SAM" id="SignalP"/>
    </source>
</evidence>
<evidence type="ECO:0000256" key="3">
    <source>
        <dbReference type="ARBA" id="ARBA00022525"/>
    </source>
</evidence>
<dbReference type="Proteomes" id="UP000594454">
    <property type="component" value="Chromosome 2"/>
</dbReference>
<evidence type="ECO:0000313" key="10">
    <source>
        <dbReference type="EMBL" id="CAD7080677.1"/>
    </source>
</evidence>
<organism evidence="10 11">
    <name type="scientific">Hermetia illucens</name>
    <name type="common">Black soldier fly</name>
    <dbReference type="NCBI Taxonomy" id="343691"/>
    <lineage>
        <taxon>Eukaryota</taxon>
        <taxon>Metazoa</taxon>
        <taxon>Ecdysozoa</taxon>
        <taxon>Arthropoda</taxon>
        <taxon>Hexapoda</taxon>
        <taxon>Insecta</taxon>
        <taxon>Pterygota</taxon>
        <taxon>Neoptera</taxon>
        <taxon>Endopterygota</taxon>
        <taxon>Diptera</taxon>
        <taxon>Brachycera</taxon>
        <taxon>Stratiomyomorpha</taxon>
        <taxon>Stratiomyidae</taxon>
        <taxon>Hermetiinae</taxon>
        <taxon>Hermetia</taxon>
    </lineage>
</organism>
<dbReference type="GO" id="GO:0045087">
    <property type="term" value="P:innate immune response"/>
    <property type="evidence" value="ECO:0007669"/>
    <property type="project" value="UniProtKB-KW"/>
</dbReference>
<keyword evidence="3" id="KW-0964">Secreted</keyword>
<evidence type="ECO:0000256" key="1">
    <source>
        <dbReference type="ARBA" id="ARBA00004613"/>
    </source>
</evidence>
<evidence type="ECO:0000259" key="9">
    <source>
        <dbReference type="Pfam" id="PF03769"/>
    </source>
</evidence>
<name>A0A7R8UIJ9_HERIL</name>
<reference evidence="10 11" key="1">
    <citation type="submission" date="2020-11" db="EMBL/GenBank/DDBJ databases">
        <authorList>
            <person name="Wallbank WR R."/>
            <person name="Pardo Diaz C."/>
            <person name="Kozak K."/>
            <person name="Martin S."/>
            <person name="Jiggins C."/>
            <person name="Moest M."/>
            <person name="Warren A I."/>
            <person name="Generalovic N T."/>
            <person name="Byers J.R.P. K."/>
            <person name="Montejo-Kovacevich G."/>
            <person name="Yen C E."/>
        </authorList>
    </citation>
    <scope>NUCLEOTIDE SEQUENCE [LARGE SCALE GENOMIC DNA]</scope>
</reference>
<keyword evidence="4" id="KW-0929">Antimicrobial</keyword>
<dbReference type="AlphaFoldDB" id="A0A7R8UIJ9"/>
<feature type="signal peptide" evidence="8">
    <location>
        <begin position="1"/>
        <end position="17"/>
    </location>
</feature>
<proteinExistence type="inferred from homology"/>
<keyword evidence="6" id="KW-0391">Immunity</keyword>
<keyword evidence="11" id="KW-1185">Reference proteome</keyword>
<feature type="chain" id="PRO_5031375961" description="Attacin C-terminal domain-containing protein" evidence="8">
    <location>
        <begin position="18"/>
        <end position="207"/>
    </location>
</feature>
<evidence type="ECO:0000256" key="2">
    <source>
        <dbReference type="ARBA" id="ARBA00007550"/>
    </source>
</evidence>
<dbReference type="GO" id="GO:0042742">
    <property type="term" value="P:defense response to bacterium"/>
    <property type="evidence" value="ECO:0007669"/>
    <property type="project" value="UniProtKB-KW"/>
</dbReference>
<dbReference type="EMBL" id="LR899010">
    <property type="protein sequence ID" value="CAD7080677.1"/>
    <property type="molecule type" value="Genomic_DNA"/>
</dbReference>
<evidence type="ECO:0000256" key="5">
    <source>
        <dbReference type="ARBA" id="ARBA00022588"/>
    </source>
</evidence>
<accession>A0A7R8UIJ9</accession>
<dbReference type="InterPro" id="IPR005521">
    <property type="entry name" value="Attacin_C"/>
</dbReference>
<dbReference type="GO" id="GO:0005576">
    <property type="term" value="C:extracellular region"/>
    <property type="evidence" value="ECO:0007669"/>
    <property type="project" value="UniProtKB-SubCell"/>
</dbReference>